<reference evidence="2" key="1">
    <citation type="journal article" date="2015" name="Nature">
        <title>Complex archaea that bridge the gap between prokaryotes and eukaryotes.</title>
        <authorList>
            <person name="Spang A."/>
            <person name="Saw J.H."/>
            <person name="Jorgensen S.L."/>
            <person name="Zaremba-Niedzwiedzka K."/>
            <person name="Martijn J."/>
            <person name="Lind A.E."/>
            <person name="van Eijk R."/>
            <person name="Schleper C."/>
            <person name="Guy L."/>
            <person name="Ettema T.J."/>
        </authorList>
    </citation>
    <scope>NUCLEOTIDE SEQUENCE</scope>
</reference>
<dbReference type="AlphaFoldDB" id="A0A0F9KCI4"/>
<feature type="region of interest" description="Disordered" evidence="1">
    <location>
        <begin position="1"/>
        <end position="32"/>
    </location>
</feature>
<proteinExistence type="predicted"/>
<protein>
    <submittedName>
        <fullName evidence="2">Uncharacterized protein</fullName>
    </submittedName>
</protein>
<evidence type="ECO:0000313" key="2">
    <source>
        <dbReference type="EMBL" id="KKM12236.1"/>
    </source>
</evidence>
<gene>
    <name evidence="2" type="ORF">LCGC14_1720240</name>
</gene>
<evidence type="ECO:0000256" key="1">
    <source>
        <dbReference type="SAM" id="MobiDB-lite"/>
    </source>
</evidence>
<dbReference type="EMBL" id="LAZR01015468">
    <property type="protein sequence ID" value="KKM12236.1"/>
    <property type="molecule type" value="Genomic_DNA"/>
</dbReference>
<comment type="caution">
    <text evidence="2">The sequence shown here is derived from an EMBL/GenBank/DDBJ whole genome shotgun (WGS) entry which is preliminary data.</text>
</comment>
<name>A0A0F9KCI4_9ZZZZ</name>
<organism evidence="2">
    <name type="scientific">marine sediment metagenome</name>
    <dbReference type="NCBI Taxonomy" id="412755"/>
    <lineage>
        <taxon>unclassified sequences</taxon>
        <taxon>metagenomes</taxon>
        <taxon>ecological metagenomes</taxon>
    </lineage>
</organism>
<sequence length="117" mass="13541">MKKRKYHQEESMANRETWGSIRDHSYSPSGKVKRRWRDGFVGTKYGFVHATSQEDGYYHFQFIAHERLYSMSGRRAEYLTGVGMARMATAFAKKVMECEHGKGLTDYCEPCGRINSA</sequence>
<accession>A0A0F9KCI4</accession>